<evidence type="ECO:0000313" key="3">
    <source>
        <dbReference type="EMBL" id="MFK3866033.1"/>
    </source>
</evidence>
<dbReference type="PANTHER" id="PTHR12598">
    <property type="entry name" value="COPPER HOMEOSTASIS PROTEIN CUTC"/>
    <property type="match status" value="1"/>
</dbReference>
<dbReference type="Pfam" id="PF03932">
    <property type="entry name" value="CutC"/>
    <property type="match status" value="1"/>
</dbReference>
<dbReference type="Gene3D" id="3.20.20.380">
    <property type="entry name" value="Copper homeostasis (CutC) domain"/>
    <property type="match status" value="1"/>
</dbReference>
<proteinExistence type="inferred from homology"/>
<accession>A0ABW8L383</accession>
<organism evidence="3 4">
    <name type="scientific">Pseudoalteromonas rhizosphaerae</name>
    <dbReference type="NCBI Taxonomy" id="2518973"/>
    <lineage>
        <taxon>Bacteria</taxon>
        <taxon>Pseudomonadati</taxon>
        <taxon>Pseudomonadota</taxon>
        <taxon>Gammaproteobacteria</taxon>
        <taxon>Alteromonadales</taxon>
        <taxon>Pseudoalteromonadaceae</taxon>
        <taxon>Pseudoalteromonas</taxon>
    </lineage>
</organism>
<evidence type="ECO:0000256" key="2">
    <source>
        <dbReference type="ARBA" id="ARBA00019014"/>
    </source>
</evidence>
<protein>
    <recommendedName>
        <fullName evidence="2">Copper homeostasis protein cutC homolog</fullName>
    </recommendedName>
</protein>
<dbReference type="PANTHER" id="PTHR12598:SF0">
    <property type="entry name" value="COPPER HOMEOSTASIS PROTEIN CUTC HOMOLOG"/>
    <property type="match status" value="1"/>
</dbReference>
<sequence length="246" mass="26340">MRKNLEVCLNADDHIQLADNVKTAFTAGASRIELCSTMQLEGLTPSATAMTIAAHAMPSEGELLIMIRPVANQFIVDATILKLMLTQIAHAAHAGATGVVFGALNANDVDIAATTALIACAHKYNLATTFHRAFDCIADSEQAIGLLTELGIDRILTNGTKWTDDKGVMQGLNHLQTIISHANDHIEIVIGGGVTTDNASTLWQLANNNLVSLHAYSGVHNKDGWVDPLLINAILNQRTNEQAKND</sequence>
<comment type="caution">
    <text evidence="3">The sequence shown here is derived from an EMBL/GenBank/DDBJ whole genome shotgun (WGS) entry which is preliminary data.</text>
</comment>
<name>A0ABW8L383_9GAMM</name>
<reference evidence="3 4" key="1">
    <citation type="submission" date="2024-11" db="EMBL/GenBank/DDBJ databases">
        <title>The Natural Products Discovery Center: Release of the First 8490 Sequenced Strains for Exploring Actinobacteria Biosynthetic Diversity.</title>
        <authorList>
            <person name="Kalkreuter E."/>
            <person name="Kautsar S.A."/>
            <person name="Yang D."/>
            <person name="Bader C.D."/>
            <person name="Teijaro C.N."/>
            <person name="Fluegel L."/>
            <person name="Davis C.M."/>
            <person name="Simpson J.R."/>
            <person name="Lauterbach L."/>
            <person name="Steele A.D."/>
            <person name="Gui C."/>
            <person name="Meng S."/>
            <person name="Li G."/>
            <person name="Viehrig K."/>
            <person name="Ye F."/>
            <person name="Su P."/>
            <person name="Kiefer A.F."/>
            <person name="Nichols A."/>
            <person name="Cepeda A.J."/>
            <person name="Yan W."/>
            <person name="Fan B."/>
            <person name="Jiang Y."/>
            <person name="Adhikari A."/>
            <person name="Zheng C.-J."/>
            <person name="Schuster L."/>
            <person name="Cowan T.M."/>
            <person name="Smanski M.J."/>
            <person name="Chevrette M.G."/>
            <person name="De Carvalho L.P.S."/>
            <person name="Shen B."/>
        </authorList>
    </citation>
    <scope>NUCLEOTIDE SEQUENCE [LARGE SCALE GENOMIC DNA]</scope>
    <source>
        <strain evidence="3 4">NPDC078403</strain>
    </source>
</reference>
<dbReference type="InterPro" id="IPR005627">
    <property type="entry name" value="CutC-like"/>
</dbReference>
<dbReference type="RefSeq" id="WP_182740272.1">
    <property type="nucleotide sequence ID" value="NZ_JBJDOT010000035.1"/>
</dbReference>
<gene>
    <name evidence="3" type="ORF">ACI2JU_19475</name>
</gene>
<evidence type="ECO:0000313" key="4">
    <source>
        <dbReference type="Proteomes" id="UP001620262"/>
    </source>
</evidence>
<dbReference type="SUPFAM" id="SSF110395">
    <property type="entry name" value="CutC-like"/>
    <property type="match status" value="1"/>
</dbReference>
<dbReference type="Proteomes" id="UP001620262">
    <property type="component" value="Unassembled WGS sequence"/>
</dbReference>
<dbReference type="EMBL" id="JBJDOT010000035">
    <property type="protein sequence ID" value="MFK3866033.1"/>
    <property type="molecule type" value="Genomic_DNA"/>
</dbReference>
<evidence type="ECO:0000256" key="1">
    <source>
        <dbReference type="ARBA" id="ARBA00007768"/>
    </source>
</evidence>
<comment type="similarity">
    <text evidence="1">Belongs to the CutC family.</text>
</comment>
<keyword evidence="4" id="KW-1185">Reference proteome</keyword>
<dbReference type="InterPro" id="IPR036822">
    <property type="entry name" value="CutC-like_dom_sf"/>
</dbReference>